<dbReference type="AlphaFoldDB" id="A0A009TA28"/>
<protein>
    <submittedName>
        <fullName evidence="1">Uncharacterized protein</fullName>
    </submittedName>
</protein>
<dbReference type="RefSeq" id="WP_006581863.1">
    <property type="nucleotide sequence ID" value="NZ_JEXJ01000027.1"/>
</dbReference>
<evidence type="ECO:0000313" key="1">
    <source>
        <dbReference type="EMBL" id="EXC51357.1"/>
    </source>
</evidence>
<dbReference type="PATRIC" id="fig|1310630.3.peg.1966"/>
<proteinExistence type="predicted"/>
<comment type="caution">
    <text evidence="1">The sequence shown here is derived from an EMBL/GenBank/DDBJ whole genome shotgun (WGS) entry which is preliminary data.</text>
</comment>
<accession>A0A009TA28</accession>
<gene>
    <name evidence="1" type="ORF">J529_2009</name>
</gene>
<evidence type="ECO:0000313" key="2">
    <source>
        <dbReference type="Proteomes" id="UP000020735"/>
    </source>
</evidence>
<name>A0A009TA28_ACIBA</name>
<dbReference type="EMBL" id="JEXJ01000027">
    <property type="protein sequence ID" value="EXC51357.1"/>
    <property type="molecule type" value="Genomic_DNA"/>
</dbReference>
<organism evidence="1 2">
    <name type="scientific">Acinetobacter baumannii 99063</name>
    <dbReference type="NCBI Taxonomy" id="1310630"/>
    <lineage>
        <taxon>Bacteria</taxon>
        <taxon>Pseudomonadati</taxon>
        <taxon>Pseudomonadota</taxon>
        <taxon>Gammaproteobacteria</taxon>
        <taxon>Moraxellales</taxon>
        <taxon>Moraxellaceae</taxon>
        <taxon>Acinetobacter</taxon>
        <taxon>Acinetobacter calcoaceticus/baumannii complex</taxon>
    </lineage>
</organism>
<sequence length="59" mass="6589">METLTLRDQFAIAAMQGFAANMGFYLIDEDVARNAYHLADAMLAERSKEVDLDKEPSHG</sequence>
<reference evidence="1 2" key="1">
    <citation type="submission" date="2014-02" db="EMBL/GenBank/DDBJ databases">
        <title>Comparative genomics and transcriptomics to identify genetic mechanisms underlying the emergence of carbapenem resistant Acinetobacter baumannii (CRAb).</title>
        <authorList>
            <person name="Harris A.D."/>
            <person name="Johnson K.J."/>
            <person name="George J."/>
            <person name="Shefchek K."/>
            <person name="Daugherty S.C."/>
            <person name="Parankush S."/>
            <person name="Sadzewicz L."/>
            <person name="Tallon L."/>
            <person name="Sengamalay N."/>
            <person name="Hazen T.H."/>
            <person name="Rasko D.A."/>
        </authorList>
    </citation>
    <scope>NUCLEOTIDE SEQUENCE [LARGE SCALE GENOMIC DNA]</scope>
    <source>
        <strain evidence="1 2">99063</strain>
    </source>
</reference>
<dbReference type="Proteomes" id="UP000020735">
    <property type="component" value="Unassembled WGS sequence"/>
</dbReference>